<reference evidence="4 5" key="1">
    <citation type="submission" date="2021-05" db="EMBL/GenBank/DDBJ databases">
        <title>A Polyphasic approach of four new species of the genus Ohtaekwangia: Ohtaekwangia histidinii sp. nov., Ohtaekwangia cretensis sp. nov., Ohtaekwangia indiensis sp. nov., Ohtaekwangia reichenbachii sp. nov. from diverse environment.</title>
        <authorList>
            <person name="Octaviana S."/>
        </authorList>
    </citation>
    <scope>NUCLEOTIDE SEQUENCE [LARGE SCALE GENOMIC DNA]</scope>
    <source>
        <strain evidence="4 5">PWU20</strain>
    </source>
</reference>
<feature type="domain" description="Response regulatory" evidence="3">
    <location>
        <begin position="2"/>
        <end position="122"/>
    </location>
</feature>
<organism evidence="4 5">
    <name type="scientific">Chryseosolibacter indicus</name>
    <dbReference type="NCBI Taxonomy" id="2782351"/>
    <lineage>
        <taxon>Bacteria</taxon>
        <taxon>Pseudomonadati</taxon>
        <taxon>Bacteroidota</taxon>
        <taxon>Cytophagia</taxon>
        <taxon>Cytophagales</taxon>
        <taxon>Chryseotaleaceae</taxon>
        <taxon>Chryseosolibacter</taxon>
    </lineage>
</organism>
<dbReference type="PANTHER" id="PTHR44591">
    <property type="entry name" value="STRESS RESPONSE REGULATOR PROTEIN 1"/>
    <property type="match status" value="1"/>
</dbReference>
<dbReference type="PROSITE" id="PS50110">
    <property type="entry name" value="RESPONSE_REGULATORY"/>
    <property type="match status" value="1"/>
</dbReference>
<proteinExistence type="predicted"/>
<dbReference type="Proteomes" id="UP000772618">
    <property type="component" value="Unassembled WGS sequence"/>
</dbReference>
<evidence type="ECO:0000313" key="5">
    <source>
        <dbReference type="Proteomes" id="UP000772618"/>
    </source>
</evidence>
<gene>
    <name evidence="4" type="ORF">KK060_01110</name>
</gene>
<dbReference type="SMART" id="SM00448">
    <property type="entry name" value="REC"/>
    <property type="match status" value="1"/>
</dbReference>
<evidence type="ECO:0000313" key="4">
    <source>
        <dbReference type="EMBL" id="MBT1701856.1"/>
    </source>
</evidence>
<dbReference type="InterPro" id="IPR011006">
    <property type="entry name" value="CheY-like_superfamily"/>
</dbReference>
<feature type="modified residue" description="4-aspartylphosphate" evidence="2">
    <location>
        <position position="55"/>
    </location>
</feature>
<evidence type="ECO:0000256" key="2">
    <source>
        <dbReference type="PROSITE-ProRule" id="PRU00169"/>
    </source>
</evidence>
<name>A0ABS5VKF1_9BACT</name>
<protein>
    <submittedName>
        <fullName evidence="4">Response regulator</fullName>
    </submittedName>
</protein>
<dbReference type="SUPFAM" id="SSF52172">
    <property type="entry name" value="CheY-like"/>
    <property type="match status" value="1"/>
</dbReference>
<dbReference type="Pfam" id="PF00072">
    <property type="entry name" value="Response_reg"/>
    <property type="match status" value="1"/>
</dbReference>
<evidence type="ECO:0000259" key="3">
    <source>
        <dbReference type="PROSITE" id="PS50110"/>
    </source>
</evidence>
<dbReference type="RefSeq" id="WP_254151555.1">
    <property type="nucleotide sequence ID" value="NZ_JAHESD010000002.1"/>
</dbReference>
<dbReference type="InterPro" id="IPR050595">
    <property type="entry name" value="Bact_response_regulator"/>
</dbReference>
<evidence type="ECO:0000256" key="1">
    <source>
        <dbReference type="ARBA" id="ARBA00022553"/>
    </source>
</evidence>
<keyword evidence="1 2" id="KW-0597">Phosphoprotein</keyword>
<keyword evidence="5" id="KW-1185">Reference proteome</keyword>
<dbReference type="InterPro" id="IPR001789">
    <property type="entry name" value="Sig_transdc_resp-reg_receiver"/>
</dbReference>
<dbReference type="Gene3D" id="3.40.50.2300">
    <property type="match status" value="1"/>
</dbReference>
<accession>A0ABS5VKF1</accession>
<comment type="caution">
    <text evidence="4">The sequence shown here is derived from an EMBL/GenBank/DDBJ whole genome shotgun (WGS) entry which is preliminary data.</text>
</comment>
<sequence length="124" mass="14133">MDILFVDDDVEEREFFKDALSYVDSSKACVLTGDCEQALTLLKEAEKLPSYVFLDINMPMMDGKSCLDQIRRDPRLSNVKVVMYSTSSEQKLMEEYKKSGATYFMIKPSTFKGLCDSLSVLLDK</sequence>
<dbReference type="PANTHER" id="PTHR44591:SF3">
    <property type="entry name" value="RESPONSE REGULATORY DOMAIN-CONTAINING PROTEIN"/>
    <property type="match status" value="1"/>
</dbReference>
<dbReference type="EMBL" id="JAHESD010000002">
    <property type="protein sequence ID" value="MBT1701856.1"/>
    <property type="molecule type" value="Genomic_DNA"/>
</dbReference>